<dbReference type="SMART" id="SM00248">
    <property type="entry name" value="ANK"/>
    <property type="match status" value="2"/>
</dbReference>
<dbReference type="AlphaFoldDB" id="A0A7R8X1F6"/>
<accession>A0A7R8X1F6</accession>
<evidence type="ECO:0000313" key="2">
    <source>
        <dbReference type="EMBL" id="CAD7241971.1"/>
    </source>
</evidence>
<dbReference type="Proteomes" id="UP000677054">
    <property type="component" value="Unassembled WGS sequence"/>
</dbReference>
<reference evidence="2" key="1">
    <citation type="submission" date="2020-11" db="EMBL/GenBank/DDBJ databases">
        <authorList>
            <person name="Tran Van P."/>
        </authorList>
    </citation>
    <scope>NUCLEOTIDE SEQUENCE</scope>
</reference>
<dbReference type="Gene3D" id="1.25.40.20">
    <property type="entry name" value="Ankyrin repeat-containing domain"/>
    <property type="match status" value="1"/>
</dbReference>
<dbReference type="InterPro" id="IPR039195">
    <property type="entry name" value="ANKRD40"/>
</dbReference>
<dbReference type="InterPro" id="IPR036770">
    <property type="entry name" value="Ankyrin_rpt-contain_sf"/>
</dbReference>
<dbReference type="PANTHER" id="PTHR24192:SF3">
    <property type="entry name" value="ANKYRIN REPEAT DOMAIN 40"/>
    <property type="match status" value="1"/>
</dbReference>
<feature type="repeat" description="ANK" evidence="1">
    <location>
        <begin position="37"/>
        <end position="69"/>
    </location>
</feature>
<proteinExistence type="predicted"/>
<evidence type="ECO:0000256" key="1">
    <source>
        <dbReference type="PROSITE-ProRule" id="PRU00023"/>
    </source>
</evidence>
<dbReference type="OrthoDB" id="496981at2759"/>
<dbReference type="PROSITE" id="PS50088">
    <property type="entry name" value="ANK_REPEAT"/>
    <property type="match status" value="1"/>
</dbReference>
<sequence length="212" mass="23836">MGILEDKLLEAACMGDIRGIEVLLSKGAKVNAKHSINGWSPLHWAVHRGHEDIVTLLLTHGADKDAVNVKGERALDLAHTEQMAIILGGKQEDVRPQPSLPITPHFLINPPLAPSVDLKIVPENYTKLGSEELPRTGDLLLRIKPRNGVDFFEVEIPRNDLTYKRLLAMCEEELNMEVKMLRRLPNTVIRSDKDVQRLQENQEIEVEGIPKQ</sequence>
<keyword evidence="3" id="KW-1185">Reference proteome</keyword>
<dbReference type="PROSITE" id="PS50297">
    <property type="entry name" value="ANK_REP_REGION"/>
    <property type="match status" value="1"/>
</dbReference>
<keyword evidence="1" id="KW-0040">ANK repeat</keyword>
<dbReference type="PANTHER" id="PTHR24192">
    <property type="entry name" value="ANKYRIN REPEAT DOMAIN 40"/>
    <property type="match status" value="1"/>
</dbReference>
<dbReference type="InterPro" id="IPR002110">
    <property type="entry name" value="Ankyrin_rpt"/>
</dbReference>
<dbReference type="EMBL" id="LR899716">
    <property type="protein sequence ID" value="CAD7241971.1"/>
    <property type="molecule type" value="Genomic_DNA"/>
</dbReference>
<evidence type="ECO:0000313" key="3">
    <source>
        <dbReference type="Proteomes" id="UP000677054"/>
    </source>
</evidence>
<organism evidence="2">
    <name type="scientific">Darwinula stevensoni</name>
    <dbReference type="NCBI Taxonomy" id="69355"/>
    <lineage>
        <taxon>Eukaryota</taxon>
        <taxon>Metazoa</taxon>
        <taxon>Ecdysozoa</taxon>
        <taxon>Arthropoda</taxon>
        <taxon>Crustacea</taxon>
        <taxon>Oligostraca</taxon>
        <taxon>Ostracoda</taxon>
        <taxon>Podocopa</taxon>
        <taxon>Podocopida</taxon>
        <taxon>Darwinulocopina</taxon>
        <taxon>Darwinuloidea</taxon>
        <taxon>Darwinulidae</taxon>
        <taxon>Darwinula</taxon>
    </lineage>
</organism>
<protein>
    <recommendedName>
        <fullName evidence="4">Ankyrin repeat domain-containing protein 40</fullName>
    </recommendedName>
</protein>
<dbReference type="Pfam" id="PF12796">
    <property type="entry name" value="Ank_2"/>
    <property type="match status" value="1"/>
</dbReference>
<dbReference type="SUPFAM" id="SSF48403">
    <property type="entry name" value="Ankyrin repeat"/>
    <property type="match status" value="1"/>
</dbReference>
<name>A0A7R8X1F6_9CRUS</name>
<gene>
    <name evidence="2" type="ORF">DSTB1V02_LOCUS1946</name>
</gene>
<evidence type="ECO:0008006" key="4">
    <source>
        <dbReference type="Google" id="ProtNLM"/>
    </source>
</evidence>
<dbReference type="EMBL" id="CAJPEV010000199">
    <property type="protein sequence ID" value="CAG0882241.1"/>
    <property type="molecule type" value="Genomic_DNA"/>
</dbReference>